<keyword evidence="6" id="KW-0732">Signal</keyword>
<keyword evidence="2 3" id="KW-0064">Aspartyl protease</keyword>
<dbReference type="PRINTS" id="PR00792">
    <property type="entry name" value="PEPSIN"/>
</dbReference>
<dbReference type="InterPro" id="IPR033121">
    <property type="entry name" value="PEPTIDASE_A1"/>
</dbReference>
<dbReference type="PROSITE" id="PS00141">
    <property type="entry name" value="ASP_PROTEASE"/>
    <property type="match status" value="1"/>
</dbReference>
<dbReference type="EMBL" id="JAYKXP010000088">
    <property type="protein sequence ID" value="KAK7028846.1"/>
    <property type="molecule type" value="Genomic_DNA"/>
</dbReference>
<name>A0AAW0BP47_9AGAR</name>
<evidence type="ECO:0000259" key="7">
    <source>
        <dbReference type="PROSITE" id="PS51767"/>
    </source>
</evidence>
<keyword evidence="9" id="KW-1185">Reference proteome</keyword>
<keyword evidence="3" id="KW-0378">Hydrolase</keyword>
<feature type="region of interest" description="Disordered" evidence="4">
    <location>
        <begin position="516"/>
        <end position="568"/>
    </location>
</feature>
<dbReference type="InterPro" id="IPR001461">
    <property type="entry name" value="Aspartic_peptidase_A1"/>
</dbReference>
<dbReference type="InterPro" id="IPR034164">
    <property type="entry name" value="Pepsin-like_dom"/>
</dbReference>
<feature type="compositionally biased region" description="Polar residues" evidence="4">
    <location>
        <begin position="554"/>
        <end position="568"/>
    </location>
</feature>
<dbReference type="Pfam" id="PF00026">
    <property type="entry name" value="Asp"/>
    <property type="match status" value="1"/>
</dbReference>
<gene>
    <name evidence="8" type="ORF">VNI00_014859</name>
</gene>
<evidence type="ECO:0000313" key="9">
    <source>
        <dbReference type="Proteomes" id="UP001383192"/>
    </source>
</evidence>
<dbReference type="GO" id="GO:0004190">
    <property type="term" value="F:aspartic-type endopeptidase activity"/>
    <property type="evidence" value="ECO:0007669"/>
    <property type="project" value="UniProtKB-KW"/>
</dbReference>
<dbReference type="SUPFAM" id="SSF50630">
    <property type="entry name" value="Acid proteases"/>
    <property type="match status" value="1"/>
</dbReference>
<feature type="domain" description="Peptidase A1" evidence="7">
    <location>
        <begin position="58"/>
        <end position="410"/>
    </location>
</feature>
<feature type="transmembrane region" description="Helical" evidence="5">
    <location>
        <begin position="470"/>
        <end position="492"/>
    </location>
</feature>
<evidence type="ECO:0000256" key="5">
    <source>
        <dbReference type="SAM" id="Phobius"/>
    </source>
</evidence>
<accession>A0AAW0BP47</accession>
<keyword evidence="3" id="KW-0645">Protease</keyword>
<evidence type="ECO:0000313" key="8">
    <source>
        <dbReference type="EMBL" id="KAK7028846.1"/>
    </source>
</evidence>
<dbReference type="InterPro" id="IPR021109">
    <property type="entry name" value="Peptidase_aspartic_dom_sf"/>
</dbReference>
<dbReference type="AlphaFoldDB" id="A0AAW0BP47"/>
<dbReference type="GO" id="GO:0006508">
    <property type="term" value="P:proteolysis"/>
    <property type="evidence" value="ECO:0007669"/>
    <property type="project" value="UniProtKB-KW"/>
</dbReference>
<feature type="region of interest" description="Disordered" evidence="4">
    <location>
        <begin position="444"/>
        <end position="464"/>
    </location>
</feature>
<keyword evidence="5" id="KW-1133">Transmembrane helix</keyword>
<proteinExistence type="inferred from homology"/>
<feature type="compositionally biased region" description="Polar residues" evidence="4">
    <location>
        <begin position="455"/>
        <end position="464"/>
    </location>
</feature>
<feature type="signal peptide" evidence="6">
    <location>
        <begin position="1"/>
        <end position="20"/>
    </location>
</feature>
<dbReference type="PROSITE" id="PS51767">
    <property type="entry name" value="PEPTIDASE_A1"/>
    <property type="match status" value="1"/>
</dbReference>
<feature type="compositionally biased region" description="Polar residues" evidence="4">
    <location>
        <begin position="526"/>
        <end position="539"/>
    </location>
</feature>
<evidence type="ECO:0000256" key="1">
    <source>
        <dbReference type="ARBA" id="ARBA00007447"/>
    </source>
</evidence>
<dbReference type="PANTHER" id="PTHR47966:SF51">
    <property type="entry name" value="BETA-SITE APP-CLEAVING ENZYME, ISOFORM A-RELATED"/>
    <property type="match status" value="1"/>
</dbReference>
<dbReference type="CDD" id="cd05471">
    <property type="entry name" value="pepsin_like"/>
    <property type="match status" value="1"/>
</dbReference>
<dbReference type="PANTHER" id="PTHR47966">
    <property type="entry name" value="BETA-SITE APP-CLEAVING ENZYME, ISOFORM A-RELATED"/>
    <property type="match status" value="1"/>
</dbReference>
<dbReference type="Proteomes" id="UP001383192">
    <property type="component" value="Unassembled WGS sequence"/>
</dbReference>
<dbReference type="Gene3D" id="2.40.70.10">
    <property type="entry name" value="Acid Proteases"/>
    <property type="match status" value="2"/>
</dbReference>
<sequence length="568" mass="61075">MRFISYLFLSSPSLLCLTNALHLKLEGRHRNSFEETPLLRRDGLNGSSPLNNSADISYYANLALNGQTYSVLIDTGSADLWVAGTVPGANDTGKKAGVTYAVGNVQGPIKTAKVDFAAFSVPNQAFLEIKPDSENKAGTGLVGLGPHDNSNIYSTLKTNAGVPLLDSIFMQNTSTPNYLAIQLGRLNDPTDTFPGDISIGETLPELSAVTSQPKLPVTIVPVRRKGDQHFQILLDANGIIGPDNQSVVYTSAVSGTKNPKQATAIVDTGFSLTQVPLTVAEDFYGRLSGAQLANVSGVGQTWIVPCAQEVNLTFVIGGQRYPIHPLDATLNPKTLSLPPIQNSNGDDCCIGLASTQQWLSFDVVSNTRAQFQPFSFDVGSDPTYDIILGMSFLRNVYTLFNFGDFIAGSNGTKRGDPYVQMLSTTDLAEAHSDFVQVRLEGVDTTDGQTLGPGKNRNTSGNGSTKSNRTLFLGLAIGAGVLAALILIVACACRRKKNGPASKSVGSLGAYSRLSDPAPDMRYNAPYQPQQYSTPFQAQQLYDPPQQAYHAPEPYQNQRNTYSNPWDTR</sequence>
<protein>
    <recommendedName>
        <fullName evidence="7">Peptidase A1 domain-containing protein</fullName>
    </recommendedName>
</protein>
<evidence type="ECO:0000256" key="2">
    <source>
        <dbReference type="ARBA" id="ARBA00022750"/>
    </source>
</evidence>
<reference evidence="8 9" key="1">
    <citation type="submission" date="2024-01" db="EMBL/GenBank/DDBJ databases">
        <title>A draft genome for a cacao thread blight-causing isolate of Paramarasmius palmivorus.</title>
        <authorList>
            <person name="Baruah I.K."/>
            <person name="Bukari Y."/>
            <person name="Amoako-Attah I."/>
            <person name="Meinhardt L.W."/>
            <person name="Bailey B.A."/>
            <person name="Cohen S.P."/>
        </authorList>
    </citation>
    <scope>NUCLEOTIDE SEQUENCE [LARGE SCALE GENOMIC DNA]</scope>
    <source>
        <strain evidence="8 9">GH-12</strain>
    </source>
</reference>
<keyword evidence="5" id="KW-0812">Transmembrane</keyword>
<keyword evidence="5" id="KW-0472">Membrane</keyword>
<feature type="chain" id="PRO_5043620290" description="Peptidase A1 domain-containing protein" evidence="6">
    <location>
        <begin position="21"/>
        <end position="568"/>
    </location>
</feature>
<organism evidence="8 9">
    <name type="scientific">Paramarasmius palmivorus</name>
    <dbReference type="NCBI Taxonomy" id="297713"/>
    <lineage>
        <taxon>Eukaryota</taxon>
        <taxon>Fungi</taxon>
        <taxon>Dikarya</taxon>
        <taxon>Basidiomycota</taxon>
        <taxon>Agaricomycotina</taxon>
        <taxon>Agaricomycetes</taxon>
        <taxon>Agaricomycetidae</taxon>
        <taxon>Agaricales</taxon>
        <taxon>Marasmiineae</taxon>
        <taxon>Marasmiaceae</taxon>
        <taxon>Paramarasmius</taxon>
    </lineage>
</organism>
<evidence type="ECO:0000256" key="3">
    <source>
        <dbReference type="RuleBase" id="RU000454"/>
    </source>
</evidence>
<comment type="similarity">
    <text evidence="1 3">Belongs to the peptidase A1 family.</text>
</comment>
<dbReference type="InterPro" id="IPR001969">
    <property type="entry name" value="Aspartic_peptidase_AS"/>
</dbReference>
<comment type="caution">
    <text evidence="8">The sequence shown here is derived from an EMBL/GenBank/DDBJ whole genome shotgun (WGS) entry which is preliminary data.</text>
</comment>
<evidence type="ECO:0000256" key="4">
    <source>
        <dbReference type="SAM" id="MobiDB-lite"/>
    </source>
</evidence>
<evidence type="ECO:0000256" key="6">
    <source>
        <dbReference type="SAM" id="SignalP"/>
    </source>
</evidence>